<keyword evidence="11" id="KW-1185">Reference proteome</keyword>
<comment type="subcellular location">
    <subcellularLocation>
        <location evidence="6 9">Cytoplasm</location>
    </subcellularLocation>
</comment>
<feature type="cross-link" description="5-imidazolinone (Ala-Gly)" evidence="6">
    <location>
        <begin position="141"/>
        <end position="143"/>
    </location>
</feature>
<reference evidence="10 11" key="1">
    <citation type="submission" date="2020-08" db="EMBL/GenBank/DDBJ databases">
        <title>Genomic Encyclopedia of Type Strains, Phase IV (KMG-IV): sequencing the most valuable type-strain genomes for metagenomic binning, comparative biology and taxonomic classification.</title>
        <authorList>
            <person name="Goeker M."/>
        </authorList>
    </citation>
    <scope>NUCLEOTIDE SEQUENCE [LARGE SCALE GENOMIC DNA]</scope>
    <source>
        <strain evidence="10 11">DSM 24661</strain>
    </source>
</reference>
<keyword evidence="4 6" id="KW-0456">Lyase</keyword>
<evidence type="ECO:0000256" key="2">
    <source>
        <dbReference type="ARBA" id="ARBA00012994"/>
    </source>
</evidence>
<dbReference type="InterPro" id="IPR024083">
    <property type="entry name" value="Fumarase/histidase_N"/>
</dbReference>
<dbReference type="FunFam" id="1.20.200.10:FF:000003">
    <property type="entry name" value="Histidine ammonia-lyase"/>
    <property type="match status" value="1"/>
</dbReference>
<dbReference type="NCBIfam" id="TIGR01225">
    <property type="entry name" value="hutH"/>
    <property type="match status" value="1"/>
</dbReference>
<comment type="PTM">
    <text evidence="6">Contains an active site 4-methylidene-imidazol-5-one (MIO), which is formed autocatalytically by cyclization and dehydration of residues Ala-Ser-Gly.</text>
</comment>
<keyword evidence="3 6" id="KW-0369">Histidine metabolism</keyword>
<accession>A0A840UUI3</accession>
<dbReference type="RefSeq" id="WP_183861444.1">
    <property type="nucleotide sequence ID" value="NZ_JACHFH010000018.1"/>
</dbReference>
<evidence type="ECO:0000256" key="4">
    <source>
        <dbReference type="ARBA" id="ARBA00023239"/>
    </source>
</evidence>
<dbReference type="GO" id="GO:0019556">
    <property type="term" value="P:L-histidine catabolic process to glutamate and formamide"/>
    <property type="evidence" value="ECO:0007669"/>
    <property type="project" value="UniProtKB-UniPathway"/>
</dbReference>
<dbReference type="SUPFAM" id="SSF48557">
    <property type="entry name" value="L-aspartase-like"/>
    <property type="match status" value="1"/>
</dbReference>
<dbReference type="NCBIfam" id="NF006871">
    <property type="entry name" value="PRK09367.1"/>
    <property type="match status" value="1"/>
</dbReference>
<dbReference type="Proteomes" id="UP000559117">
    <property type="component" value="Unassembled WGS sequence"/>
</dbReference>
<evidence type="ECO:0000256" key="5">
    <source>
        <dbReference type="ARBA" id="ARBA00049269"/>
    </source>
</evidence>
<evidence type="ECO:0000256" key="7">
    <source>
        <dbReference type="RuleBase" id="RU003954"/>
    </source>
</evidence>
<dbReference type="UniPathway" id="UPA00379">
    <property type="reaction ID" value="UER00549"/>
</dbReference>
<comment type="caution">
    <text evidence="10">The sequence shown here is derived from an EMBL/GenBank/DDBJ whole genome shotgun (WGS) entry which is preliminary data.</text>
</comment>
<dbReference type="PROSITE" id="PS00488">
    <property type="entry name" value="PAL_HISTIDASE"/>
    <property type="match status" value="1"/>
</dbReference>
<comment type="catalytic activity">
    <reaction evidence="5 6 8">
        <text>L-histidine = trans-urocanate + NH4(+)</text>
        <dbReference type="Rhea" id="RHEA:21232"/>
        <dbReference type="ChEBI" id="CHEBI:17771"/>
        <dbReference type="ChEBI" id="CHEBI:28938"/>
        <dbReference type="ChEBI" id="CHEBI:57595"/>
        <dbReference type="EC" id="4.3.1.3"/>
    </reaction>
</comment>
<dbReference type="InterPro" id="IPR008948">
    <property type="entry name" value="L-Aspartase-like"/>
</dbReference>
<evidence type="ECO:0000313" key="10">
    <source>
        <dbReference type="EMBL" id="MBB5336474.1"/>
    </source>
</evidence>
<dbReference type="AlphaFoldDB" id="A0A840UUI3"/>
<evidence type="ECO:0000256" key="6">
    <source>
        <dbReference type="HAMAP-Rule" id="MF_00229"/>
    </source>
</evidence>
<evidence type="ECO:0000256" key="3">
    <source>
        <dbReference type="ARBA" id="ARBA00022808"/>
    </source>
</evidence>
<dbReference type="InterPro" id="IPR001106">
    <property type="entry name" value="Aromatic_Lyase"/>
</dbReference>
<dbReference type="EC" id="4.3.1.3" evidence="2 6"/>
<dbReference type="CDD" id="cd00332">
    <property type="entry name" value="PAL-HAL"/>
    <property type="match status" value="1"/>
</dbReference>
<evidence type="ECO:0000313" key="11">
    <source>
        <dbReference type="Proteomes" id="UP000559117"/>
    </source>
</evidence>
<dbReference type="GO" id="GO:0004397">
    <property type="term" value="F:histidine ammonia-lyase activity"/>
    <property type="evidence" value="ECO:0007669"/>
    <property type="project" value="UniProtKB-UniRule"/>
</dbReference>
<feature type="modified residue" description="2,3-didehydroalanine (Ser)" evidence="6">
    <location>
        <position position="142"/>
    </location>
</feature>
<dbReference type="PANTHER" id="PTHR10362">
    <property type="entry name" value="HISTIDINE AMMONIA-LYASE"/>
    <property type="match status" value="1"/>
</dbReference>
<dbReference type="InterPro" id="IPR022313">
    <property type="entry name" value="Phe/His_NH3-lyase_AS"/>
</dbReference>
<sequence>MILLDGNSLTLNDVIKVSRFKETVALSPAGEEQITASRKIVDDILKTERPVYGISTGFGDFSTVFIEKDKREQLQRNLILSHATGVGEHLSPEIVRAAILLRANSLTKGYSGIRLETVKMLLALLNNDITPAIPCKGSVGASGDLAPLSHMVLTMLGEGEAYVDGKLMSGADALKLKNLSPITLGGKEGLALINGTQIMTAVGCIAWDKAVTLVKTADIAAALSLEALKGTRAAFDRRICEVRPYPGQLATTDNILKLTQDSAIIASHINCRKVQDAYSLRCVPQVHGASKEALQQAARTLTIEINAVTDNPIIMPDTGEAISGGNFHGQPIALVMDYLKLAMAELGNISERRTNRLLDMHLSDLPAFLTAFPGVDSGLMITQYVAASLVSENKVLVHPASADSIPTSANQEDHVSMGTIAARQSLEIIDNVFNVLAIEIMSAAQGIDFLAPLTPGKGTTKAHAVIRNIVPHLDKDRFLSPEIKKIYSLIKKGTLVDKVEQSIGSLDWQ</sequence>
<evidence type="ECO:0000256" key="1">
    <source>
        <dbReference type="ARBA" id="ARBA00005113"/>
    </source>
</evidence>
<dbReference type="FunFam" id="1.10.275.10:FF:000005">
    <property type="entry name" value="Histidine ammonia-lyase"/>
    <property type="match status" value="1"/>
</dbReference>
<organism evidence="10 11">
    <name type="scientific">Pectinatus brassicae</name>
    <dbReference type="NCBI Taxonomy" id="862415"/>
    <lineage>
        <taxon>Bacteria</taxon>
        <taxon>Bacillati</taxon>
        <taxon>Bacillota</taxon>
        <taxon>Negativicutes</taxon>
        <taxon>Selenomonadales</taxon>
        <taxon>Selenomonadaceae</taxon>
        <taxon>Pectinatus</taxon>
    </lineage>
</organism>
<name>A0A840UUI3_9FIRM</name>
<gene>
    <name evidence="6" type="primary">hutH</name>
    <name evidence="10" type="ORF">HNR32_001623</name>
</gene>
<dbReference type="Gene3D" id="1.20.200.10">
    <property type="entry name" value="Fumarase/aspartase (Central domain)"/>
    <property type="match status" value="1"/>
</dbReference>
<protein>
    <recommendedName>
        <fullName evidence="2 6">Histidine ammonia-lyase</fullName>
        <shortName evidence="6">Histidase</shortName>
        <ecNumber evidence="2 6">4.3.1.3</ecNumber>
    </recommendedName>
</protein>
<dbReference type="EMBL" id="JACHFH010000018">
    <property type="protein sequence ID" value="MBB5336474.1"/>
    <property type="molecule type" value="Genomic_DNA"/>
</dbReference>
<dbReference type="Gene3D" id="1.10.275.10">
    <property type="entry name" value="Fumarase/aspartase (N-terminal domain)"/>
    <property type="match status" value="1"/>
</dbReference>
<proteinExistence type="inferred from homology"/>
<dbReference type="HAMAP" id="MF_00229">
    <property type="entry name" value="His_ammonia_lyase"/>
    <property type="match status" value="1"/>
</dbReference>
<evidence type="ECO:0000256" key="8">
    <source>
        <dbReference type="RuleBase" id="RU004479"/>
    </source>
</evidence>
<dbReference type="GO" id="GO:0019557">
    <property type="term" value="P:L-histidine catabolic process to glutamate and formate"/>
    <property type="evidence" value="ECO:0007669"/>
    <property type="project" value="UniProtKB-UniPathway"/>
</dbReference>
<evidence type="ECO:0000256" key="9">
    <source>
        <dbReference type="RuleBase" id="RU004480"/>
    </source>
</evidence>
<dbReference type="Pfam" id="PF00221">
    <property type="entry name" value="Lyase_aromatic"/>
    <property type="match status" value="1"/>
</dbReference>
<comment type="pathway">
    <text evidence="1 6 8">Amino-acid degradation; L-histidine degradation into L-glutamate; N-formimidoyl-L-glutamate from L-histidine: step 1/3.</text>
</comment>
<comment type="similarity">
    <text evidence="6 7">Belongs to the PAL/histidase family.</text>
</comment>
<dbReference type="InterPro" id="IPR005921">
    <property type="entry name" value="HutH"/>
</dbReference>
<keyword evidence="6" id="KW-0963">Cytoplasm</keyword>
<dbReference type="GO" id="GO:0005737">
    <property type="term" value="C:cytoplasm"/>
    <property type="evidence" value="ECO:0007669"/>
    <property type="project" value="UniProtKB-SubCell"/>
</dbReference>